<keyword evidence="4" id="KW-1185">Reference proteome</keyword>
<dbReference type="RefSeq" id="WP_244674110.1">
    <property type="nucleotide sequence ID" value="NZ_CP095046.1"/>
</dbReference>
<evidence type="ECO:0000256" key="1">
    <source>
        <dbReference type="SAM" id="MobiDB-lite"/>
    </source>
</evidence>
<organism evidence="3 4">
    <name type="scientific">Hymenobacter cellulosilyticus</name>
    <dbReference type="NCBI Taxonomy" id="2932248"/>
    <lineage>
        <taxon>Bacteria</taxon>
        <taxon>Pseudomonadati</taxon>
        <taxon>Bacteroidota</taxon>
        <taxon>Cytophagia</taxon>
        <taxon>Cytophagales</taxon>
        <taxon>Hymenobacteraceae</taxon>
        <taxon>Hymenobacter</taxon>
    </lineage>
</organism>
<feature type="chain" id="PRO_5035784293" evidence="2">
    <location>
        <begin position="25"/>
        <end position="101"/>
    </location>
</feature>
<evidence type="ECO:0000313" key="3">
    <source>
        <dbReference type="EMBL" id="UOQ70692.1"/>
    </source>
</evidence>
<reference evidence="3" key="1">
    <citation type="submission" date="2022-04" db="EMBL/GenBank/DDBJ databases">
        <title>Hymenobacter sp. isolated from the air.</title>
        <authorList>
            <person name="Won M."/>
            <person name="Lee C.-M."/>
            <person name="Woen H.-Y."/>
            <person name="Kwon S.-W."/>
        </authorList>
    </citation>
    <scope>NUCLEOTIDE SEQUENCE</scope>
    <source>
        <strain evidence="3">5116S-3</strain>
    </source>
</reference>
<gene>
    <name evidence="3" type="ORF">MUN79_18575</name>
</gene>
<dbReference type="EMBL" id="CP095046">
    <property type="protein sequence ID" value="UOQ70692.1"/>
    <property type="molecule type" value="Genomic_DNA"/>
</dbReference>
<sequence>MKSSFFRLRAGVFLLLLLSFTCTAAAQSKEQLVVPLSAPGKPGLLSVKLVNGSISVVGYGGKDVVVDVSSPGRRQDEDDRNEDDKESTKGLRRISPTRALT</sequence>
<feature type="region of interest" description="Disordered" evidence="1">
    <location>
        <begin position="67"/>
        <end position="101"/>
    </location>
</feature>
<dbReference type="KEGG" id="hcu:MUN79_18575"/>
<accession>A0A8T9Q1C0</accession>
<name>A0A8T9Q1C0_9BACT</name>
<proteinExistence type="predicted"/>
<keyword evidence="2" id="KW-0732">Signal</keyword>
<feature type="signal peptide" evidence="2">
    <location>
        <begin position="1"/>
        <end position="24"/>
    </location>
</feature>
<evidence type="ECO:0000313" key="4">
    <source>
        <dbReference type="Proteomes" id="UP000831796"/>
    </source>
</evidence>
<feature type="compositionally biased region" description="Basic and acidic residues" evidence="1">
    <location>
        <begin position="73"/>
        <end position="89"/>
    </location>
</feature>
<dbReference type="Proteomes" id="UP000831796">
    <property type="component" value="Chromosome"/>
</dbReference>
<evidence type="ECO:0000256" key="2">
    <source>
        <dbReference type="SAM" id="SignalP"/>
    </source>
</evidence>
<dbReference type="AlphaFoldDB" id="A0A8T9Q1C0"/>
<protein>
    <submittedName>
        <fullName evidence="3">Uncharacterized protein</fullName>
    </submittedName>
</protein>